<reference evidence="2 3" key="1">
    <citation type="submission" date="2017-07" db="EMBL/GenBank/DDBJ databases">
        <authorList>
            <person name="Talla V."/>
            <person name="Backstrom N."/>
        </authorList>
    </citation>
    <scope>NUCLEOTIDE SEQUENCE [LARGE SCALE GENOMIC DNA]</scope>
</reference>
<protein>
    <recommendedName>
        <fullName evidence="1">Dynein regulatory complex subunit 7 MORN domain-containing protein</fullName>
    </recommendedName>
</protein>
<evidence type="ECO:0000313" key="3">
    <source>
        <dbReference type="Proteomes" id="UP000324832"/>
    </source>
</evidence>
<dbReference type="GO" id="GO:0030317">
    <property type="term" value="P:flagellated sperm motility"/>
    <property type="evidence" value="ECO:0007669"/>
    <property type="project" value="TreeGrafter"/>
</dbReference>
<keyword evidence="3" id="KW-1185">Reference proteome</keyword>
<name>A0A5E4QRR2_9NEOP</name>
<proteinExistence type="predicted"/>
<dbReference type="PANTHER" id="PTHR35249:SF2">
    <property type="entry name" value="DYNEIN REGULATORY COMPLEX SUBUNIT 7"/>
    <property type="match status" value="1"/>
</dbReference>
<dbReference type="AlphaFoldDB" id="A0A5E4QRR2"/>
<evidence type="ECO:0000259" key="1">
    <source>
        <dbReference type="Pfam" id="PF24667"/>
    </source>
</evidence>
<dbReference type="Proteomes" id="UP000324832">
    <property type="component" value="Unassembled WGS sequence"/>
</dbReference>
<organism evidence="2 3">
    <name type="scientific">Leptidea sinapis</name>
    <dbReference type="NCBI Taxonomy" id="189913"/>
    <lineage>
        <taxon>Eukaryota</taxon>
        <taxon>Metazoa</taxon>
        <taxon>Ecdysozoa</taxon>
        <taxon>Arthropoda</taxon>
        <taxon>Hexapoda</taxon>
        <taxon>Insecta</taxon>
        <taxon>Pterygota</taxon>
        <taxon>Neoptera</taxon>
        <taxon>Endopterygota</taxon>
        <taxon>Lepidoptera</taxon>
        <taxon>Glossata</taxon>
        <taxon>Ditrysia</taxon>
        <taxon>Papilionoidea</taxon>
        <taxon>Pieridae</taxon>
        <taxon>Dismorphiinae</taxon>
        <taxon>Leptidea</taxon>
    </lineage>
</organism>
<sequence length="333" mass="38584">MVSPGFKDIVEPFFIEPSEGNAHPITATQYQYIESANIQNCEGGLGSLNYDLSDLKCWEHLLAGEPEHRRVVTGIDTSDKKTVVDTEKHLSVPPSWVEKLDISADEFEQRYPGNRRVINYKKVLLEKYSPYFERDGAVKRVKIFDDYALTKPLITYEYYKNRMDKMATVKIDHVKREVVEVFRIGRSDHLLKHVYSLEAPATSVEGDRTLEFNYYARLDHLAKLVCTPSSFEEYYTNRTDRLESRFACYTAPSKAEPKRQLKDIIETYSRNDSVPAKDDVWKRIFHIQDGTIELLYHYASNFVTNNKRSYIKPNLAETGGKILQIHAPHSLDR</sequence>
<accession>A0A5E4QRR2</accession>
<feature type="domain" description="Dynein regulatory complex subunit 7 MORN" evidence="1">
    <location>
        <begin position="112"/>
        <end position="322"/>
    </location>
</feature>
<dbReference type="InterPro" id="IPR056291">
    <property type="entry name" value="MORN_DRC7"/>
</dbReference>
<dbReference type="GO" id="GO:0031514">
    <property type="term" value="C:motile cilium"/>
    <property type="evidence" value="ECO:0007669"/>
    <property type="project" value="TreeGrafter"/>
</dbReference>
<gene>
    <name evidence="2" type="ORF">LSINAPIS_LOCUS11515</name>
</gene>
<dbReference type="EMBL" id="FZQP02005110">
    <property type="protein sequence ID" value="VVD00984.1"/>
    <property type="molecule type" value="Genomic_DNA"/>
</dbReference>
<evidence type="ECO:0000313" key="2">
    <source>
        <dbReference type="EMBL" id="VVD00984.1"/>
    </source>
</evidence>
<dbReference type="PANTHER" id="PTHR35249">
    <property type="entry name" value="DYNEIN REGULATORY COMPLEX SUBUNIT 7"/>
    <property type="match status" value="1"/>
</dbReference>
<dbReference type="Pfam" id="PF24667">
    <property type="entry name" value="MORN_DRC7"/>
    <property type="match status" value="1"/>
</dbReference>
<dbReference type="InterPro" id="IPR033551">
    <property type="entry name" value="DRC7/lobo"/>
</dbReference>